<comment type="similarity">
    <text evidence="1">Belongs to the 5'-nucleotidase family.</text>
</comment>
<dbReference type="InterPro" id="IPR006179">
    <property type="entry name" value="5_nucleotidase/apyrase"/>
</dbReference>
<feature type="domain" description="5'-Nucleotidase C-terminal" evidence="4">
    <location>
        <begin position="372"/>
        <end position="518"/>
    </location>
</feature>
<evidence type="ECO:0000259" key="4">
    <source>
        <dbReference type="Pfam" id="PF02872"/>
    </source>
</evidence>
<dbReference type="PANTHER" id="PTHR11575:SF24">
    <property type="entry name" value="5'-NUCLEOTIDASE"/>
    <property type="match status" value="1"/>
</dbReference>
<dbReference type="Proteomes" id="UP000295601">
    <property type="component" value="Unassembled WGS sequence"/>
</dbReference>
<comment type="caution">
    <text evidence="5">The sequence shown here is derived from an EMBL/GenBank/DDBJ whole genome shotgun (WGS) entry which is preliminary data.</text>
</comment>
<dbReference type="GO" id="GO:0030288">
    <property type="term" value="C:outer membrane-bounded periplasmic space"/>
    <property type="evidence" value="ECO:0007669"/>
    <property type="project" value="TreeGrafter"/>
</dbReference>
<protein>
    <submittedName>
        <fullName evidence="5">2',3'-cyclic-nucleotide 2'-phosphodiesterase (5'-nucleotidase family)</fullName>
    </submittedName>
</protein>
<dbReference type="Gene3D" id="3.60.21.10">
    <property type="match status" value="1"/>
</dbReference>
<name>A0A4R6S181_9MICO</name>
<dbReference type="InterPro" id="IPR029052">
    <property type="entry name" value="Metallo-depent_PP-like"/>
</dbReference>
<reference evidence="5 6" key="1">
    <citation type="submission" date="2019-03" db="EMBL/GenBank/DDBJ databases">
        <title>Genomic analyses of the natural microbiome of Caenorhabditis elegans.</title>
        <authorList>
            <person name="Samuel B."/>
        </authorList>
    </citation>
    <scope>NUCLEOTIDE SEQUENCE [LARGE SCALE GENOMIC DNA]</scope>
    <source>
        <strain evidence="5 6">JUb18</strain>
    </source>
</reference>
<dbReference type="Gene3D" id="3.90.780.10">
    <property type="entry name" value="5'-Nucleotidase, C-terminal domain"/>
    <property type="match status" value="1"/>
</dbReference>
<proteinExistence type="inferred from homology"/>
<evidence type="ECO:0000256" key="2">
    <source>
        <dbReference type="SAM" id="MobiDB-lite"/>
    </source>
</evidence>
<feature type="transmembrane region" description="Helical" evidence="3">
    <location>
        <begin position="714"/>
        <end position="733"/>
    </location>
</feature>
<feature type="signal peptide" evidence="1">
    <location>
        <begin position="1"/>
        <end position="29"/>
    </location>
</feature>
<accession>A0A4R6S181</accession>
<dbReference type="GO" id="GO:0008768">
    <property type="term" value="F:UDP-sugar diphosphatase activity"/>
    <property type="evidence" value="ECO:0007669"/>
    <property type="project" value="TreeGrafter"/>
</dbReference>
<feature type="chain" id="PRO_5039744778" evidence="1">
    <location>
        <begin position="30"/>
        <end position="747"/>
    </location>
</feature>
<dbReference type="InterPro" id="IPR008334">
    <property type="entry name" value="5'-Nucleotdase_C"/>
</dbReference>
<dbReference type="SUPFAM" id="SSF56300">
    <property type="entry name" value="Metallo-dependent phosphatases"/>
    <property type="match status" value="1"/>
</dbReference>
<dbReference type="SUPFAM" id="SSF55816">
    <property type="entry name" value="5'-nucleotidase (syn. UDP-sugar hydrolase), C-terminal domain"/>
    <property type="match status" value="1"/>
</dbReference>
<evidence type="ECO:0000313" key="5">
    <source>
        <dbReference type="EMBL" id="TDP93271.1"/>
    </source>
</evidence>
<evidence type="ECO:0000313" key="6">
    <source>
        <dbReference type="Proteomes" id="UP000295601"/>
    </source>
</evidence>
<dbReference type="OrthoDB" id="1016457at2"/>
<dbReference type="AlphaFoldDB" id="A0A4R6S181"/>
<evidence type="ECO:0000256" key="3">
    <source>
        <dbReference type="SAM" id="Phobius"/>
    </source>
</evidence>
<evidence type="ECO:0000256" key="1">
    <source>
        <dbReference type="RuleBase" id="RU362119"/>
    </source>
</evidence>
<sequence length="747" mass="78519">MSKRRGPRMWGALAGGAALALTLVPPVTAAAAERDTSDITFAFVNDFHGRIDENTVKWAGTIEQIRAAGGADNTLFVSAGDNFGNSLYASSVQGDTPTIDVLNALDLDASAVGNNELFIGYDQFTKLAHEARFPFLAANMVNGSTGELETGAYSVHTVDGLRVAIIGVTTPDTHVQFPAGDPKFLATIDTLNRTAEEIEHHDLADLTVAVVHDGGGLQSPPATVDDELAQGGVLANLMTQTSPLVDALFTGHTHAQYVYQAPVPGSSEQTRPVIQTGSFGQMIGKVTLRYDRGSQTVISSTAELVPRSTVPDTVLVSQFPRVAAVERIVDEALLHAETTGNTSAGRATAPITTAFSGGQVIDGRYTGGLTGQRTLESALGTLVANMFRDVQQDQEVPPQIGLSLPNFIRSDLLPDAAGDVPVRQIIDTFGIRDRITSADITGAQLKRLLEQQWQRTAQGEAQGYVQLALSDNLTYTYDDGRPEGDRITSITVDGEAVDAAQRYRVGLTGGILLGLVNFHEGSTLTNVTDSGMLDVEGFQQYFAALSAQTPIAPSFVKHGVKFVAAERSASLLAGAEVAAGRTLEFDISELDLTSTGAPENTRLNVVVNDTELGSVNIVDGAARVTVEVSEALAGTNVVLKLGAEPSGTVVTRHFRGAREAPDGEQEPDPGQKPDPDRTPAPDSKYDQTVRPPGVPGPDAPSADAGDLAATGSQLFGLLACGGVALGAGCALLVSRRALRKLHRGVEP</sequence>
<keyword evidence="1" id="KW-0732">Signal</keyword>
<dbReference type="GO" id="GO:0008253">
    <property type="term" value="F:5'-nucleotidase activity"/>
    <property type="evidence" value="ECO:0007669"/>
    <property type="project" value="TreeGrafter"/>
</dbReference>
<dbReference type="GO" id="GO:0000166">
    <property type="term" value="F:nucleotide binding"/>
    <property type="evidence" value="ECO:0007669"/>
    <property type="project" value="UniProtKB-KW"/>
</dbReference>
<dbReference type="PANTHER" id="PTHR11575">
    <property type="entry name" value="5'-NUCLEOTIDASE-RELATED"/>
    <property type="match status" value="1"/>
</dbReference>
<dbReference type="RefSeq" id="WP_133616345.1">
    <property type="nucleotide sequence ID" value="NZ_SNYA01000003.1"/>
</dbReference>
<feature type="compositionally biased region" description="Basic and acidic residues" evidence="2">
    <location>
        <begin position="669"/>
        <end position="687"/>
    </location>
</feature>
<dbReference type="EMBL" id="SNYA01000003">
    <property type="protein sequence ID" value="TDP93271.1"/>
    <property type="molecule type" value="Genomic_DNA"/>
</dbReference>
<keyword evidence="1" id="KW-0547">Nucleotide-binding</keyword>
<keyword evidence="3" id="KW-0812">Transmembrane</keyword>
<keyword evidence="3" id="KW-1133">Transmembrane helix</keyword>
<dbReference type="Pfam" id="PF02872">
    <property type="entry name" value="5_nucleotid_C"/>
    <property type="match status" value="1"/>
</dbReference>
<keyword evidence="6" id="KW-1185">Reference proteome</keyword>
<keyword evidence="3" id="KW-0472">Membrane</keyword>
<keyword evidence="1" id="KW-0378">Hydrolase</keyword>
<dbReference type="GO" id="GO:0009166">
    <property type="term" value="P:nucleotide catabolic process"/>
    <property type="evidence" value="ECO:0007669"/>
    <property type="project" value="InterPro"/>
</dbReference>
<dbReference type="InterPro" id="IPR036907">
    <property type="entry name" value="5'-Nucleotdase_C_sf"/>
</dbReference>
<dbReference type="PRINTS" id="PR01607">
    <property type="entry name" value="APYRASEFAMLY"/>
</dbReference>
<feature type="region of interest" description="Disordered" evidence="2">
    <location>
        <begin position="657"/>
        <end position="705"/>
    </location>
</feature>
<gene>
    <name evidence="5" type="ORF">EDF62_1250</name>
</gene>
<organism evidence="5 6">
    <name type="scientific">Leucobacter luti</name>
    <dbReference type="NCBI Taxonomy" id="340320"/>
    <lineage>
        <taxon>Bacteria</taxon>
        <taxon>Bacillati</taxon>
        <taxon>Actinomycetota</taxon>
        <taxon>Actinomycetes</taxon>
        <taxon>Micrococcales</taxon>
        <taxon>Microbacteriaceae</taxon>
        <taxon>Leucobacter</taxon>
    </lineage>
</organism>